<comment type="caution">
    <text evidence="1">The sequence shown here is derived from an EMBL/GenBank/DDBJ whole genome shotgun (WGS) entry which is preliminary data.</text>
</comment>
<organism evidence="1 2">
    <name type="scientific">Cylicocyclus nassatus</name>
    <name type="common">Nematode worm</name>
    <dbReference type="NCBI Taxonomy" id="53992"/>
    <lineage>
        <taxon>Eukaryota</taxon>
        <taxon>Metazoa</taxon>
        <taxon>Ecdysozoa</taxon>
        <taxon>Nematoda</taxon>
        <taxon>Chromadorea</taxon>
        <taxon>Rhabditida</taxon>
        <taxon>Rhabditina</taxon>
        <taxon>Rhabditomorpha</taxon>
        <taxon>Strongyloidea</taxon>
        <taxon>Strongylidae</taxon>
        <taxon>Cylicocyclus</taxon>
    </lineage>
</organism>
<proteinExistence type="predicted"/>
<sequence>MKEYQVFKGSFYVATNKSDADITITDTRTGVTLCTVATGSQALFVAIGSFGGGGGNTKPLEEEIERLNGVVSEQDLQIDILTAQKRAAMEANTMLNAELDGKTEEVNSLNSYIGGKATDVSGYADDIDGIRERVDAVNAKVENLEGANVVPNAAYVDENGELHGKAIVYNTLKTDANGKRYDVIEGQFIYAPGKAENEDTEVHANLEACLTAHGLTAVEA</sequence>
<name>A0AA36GQP3_CYLNA</name>
<gene>
    <name evidence="1" type="ORF">CYNAS_LOCUS8425</name>
</gene>
<dbReference type="EMBL" id="CATQJL010000137">
    <property type="protein sequence ID" value="CAJ0596442.1"/>
    <property type="molecule type" value="Genomic_DNA"/>
</dbReference>
<evidence type="ECO:0000313" key="2">
    <source>
        <dbReference type="Proteomes" id="UP001176961"/>
    </source>
</evidence>
<protein>
    <submittedName>
        <fullName evidence="1">Uncharacterized protein</fullName>
    </submittedName>
</protein>
<accession>A0AA36GQP3</accession>
<dbReference type="Proteomes" id="UP001176961">
    <property type="component" value="Unassembled WGS sequence"/>
</dbReference>
<evidence type="ECO:0000313" key="1">
    <source>
        <dbReference type="EMBL" id="CAJ0596442.1"/>
    </source>
</evidence>
<keyword evidence="2" id="KW-1185">Reference proteome</keyword>
<reference evidence="1" key="1">
    <citation type="submission" date="2023-07" db="EMBL/GenBank/DDBJ databases">
        <authorList>
            <consortium name="CYATHOMIX"/>
        </authorList>
    </citation>
    <scope>NUCLEOTIDE SEQUENCE</scope>
    <source>
        <strain evidence="1">N/A</strain>
    </source>
</reference>
<dbReference type="AlphaFoldDB" id="A0AA36GQP3"/>